<evidence type="ECO:0000256" key="4">
    <source>
        <dbReference type="ARBA" id="ARBA00022475"/>
    </source>
</evidence>
<evidence type="ECO:0000313" key="13">
    <source>
        <dbReference type="EMBL" id="ARN81980.1"/>
    </source>
</evidence>
<comment type="similarity">
    <text evidence="2">Belongs to the TonB family.</text>
</comment>
<dbReference type="NCBIfam" id="TIGR01352">
    <property type="entry name" value="tonB_Cterm"/>
    <property type="match status" value="1"/>
</dbReference>
<dbReference type="SUPFAM" id="SSF74653">
    <property type="entry name" value="TolA/TonB C-terminal domain"/>
    <property type="match status" value="1"/>
</dbReference>
<feature type="chain" id="PRO_5012709821" description="TonB C-terminal domain-containing protein" evidence="11">
    <location>
        <begin position="21"/>
        <end position="220"/>
    </location>
</feature>
<dbReference type="PANTHER" id="PTHR33446">
    <property type="entry name" value="PROTEIN TONB-RELATED"/>
    <property type="match status" value="1"/>
</dbReference>
<dbReference type="GO" id="GO:0015031">
    <property type="term" value="P:protein transport"/>
    <property type="evidence" value="ECO:0007669"/>
    <property type="project" value="UniProtKB-KW"/>
</dbReference>
<keyword evidence="6" id="KW-0812">Transmembrane</keyword>
<reference evidence="13 14" key="1">
    <citation type="submission" date="2017-02" db="EMBL/GenBank/DDBJ databases">
        <authorList>
            <person name="Peterson S.W."/>
        </authorList>
    </citation>
    <scope>NUCLEOTIDE SEQUENCE [LARGE SCALE GENOMIC DNA]</scope>
    <source>
        <strain evidence="13 14">S285</strain>
    </source>
</reference>
<dbReference type="Gene3D" id="3.30.1150.10">
    <property type="match status" value="1"/>
</dbReference>
<feature type="domain" description="TonB C-terminal" evidence="12">
    <location>
        <begin position="133"/>
        <end position="220"/>
    </location>
</feature>
<dbReference type="Proteomes" id="UP000193978">
    <property type="component" value="Chromosome"/>
</dbReference>
<name>A0A1W6MWM0_9HYPH</name>
<keyword evidence="5" id="KW-0997">Cell inner membrane</keyword>
<dbReference type="STRING" id="655015.B1812_13805"/>
<evidence type="ECO:0000256" key="6">
    <source>
        <dbReference type="ARBA" id="ARBA00022692"/>
    </source>
</evidence>
<sequence>MAASLAIHLAALLIAAWALAPVFDEAELLIVEYSGAEASEQSEAKLKEQTGGLPGSRADNLQPRPMTQAVEDLPSDTAMLNAKFLPATEQRAATPAKDAPASPGALEVAGTDQRQEARRIRPRPESRPDPLREYARLLTKKVMSRLVYPEAGRRAGLRGDAAVMFTILPDGALRLGSLRIVSSSGEAKLDESALQTIRASAPFDPPQREITLKITVKYGP</sequence>
<keyword evidence="8" id="KW-1133">Transmembrane helix</keyword>
<evidence type="ECO:0000256" key="8">
    <source>
        <dbReference type="ARBA" id="ARBA00022989"/>
    </source>
</evidence>
<keyword evidence="4" id="KW-1003">Cell membrane</keyword>
<keyword evidence="11" id="KW-0732">Signal</keyword>
<evidence type="ECO:0000256" key="1">
    <source>
        <dbReference type="ARBA" id="ARBA00004383"/>
    </source>
</evidence>
<dbReference type="InterPro" id="IPR051045">
    <property type="entry name" value="TonB-dependent_transducer"/>
</dbReference>
<keyword evidence="9" id="KW-0472">Membrane</keyword>
<evidence type="ECO:0000256" key="9">
    <source>
        <dbReference type="ARBA" id="ARBA00023136"/>
    </source>
</evidence>
<dbReference type="InterPro" id="IPR037682">
    <property type="entry name" value="TonB_C"/>
</dbReference>
<dbReference type="PANTHER" id="PTHR33446:SF11">
    <property type="entry name" value="TONB3"/>
    <property type="match status" value="1"/>
</dbReference>
<feature type="compositionally biased region" description="Basic and acidic residues" evidence="10">
    <location>
        <begin position="113"/>
        <end position="130"/>
    </location>
</feature>
<dbReference type="EMBL" id="CP019948">
    <property type="protein sequence ID" value="ARN81980.1"/>
    <property type="molecule type" value="Genomic_DNA"/>
</dbReference>
<dbReference type="PROSITE" id="PS52015">
    <property type="entry name" value="TONB_CTD"/>
    <property type="match status" value="1"/>
</dbReference>
<feature type="signal peptide" evidence="11">
    <location>
        <begin position="1"/>
        <end position="20"/>
    </location>
</feature>
<dbReference type="KEGG" id="mbry:B1812_13805"/>
<evidence type="ECO:0000259" key="12">
    <source>
        <dbReference type="PROSITE" id="PS52015"/>
    </source>
</evidence>
<evidence type="ECO:0000256" key="7">
    <source>
        <dbReference type="ARBA" id="ARBA00022927"/>
    </source>
</evidence>
<evidence type="ECO:0000256" key="5">
    <source>
        <dbReference type="ARBA" id="ARBA00022519"/>
    </source>
</evidence>
<feature type="region of interest" description="Disordered" evidence="10">
    <location>
        <begin position="39"/>
        <end position="62"/>
    </location>
</feature>
<gene>
    <name evidence="13" type="ORF">B1812_13805</name>
</gene>
<evidence type="ECO:0000256" key="3">
    <source>
        <dbReference type="ARBA" id="ARBA00022448"/>
    </source>
</evidence>
<dbReference type="GO" id="GO:0098797">
    <property type="term" value="C:plasma membrane protein complex"/>
    <property type="evidence" value="ECO:0007669"/>
    <property type="project" value="TreeGrafter"/>
</dbReference>
<dbReference type="AlphaFoldDB" id="A0A1W6MWM0"/>
<keyword evidence="3" id="KW-0813">Transport</keyword>
<proteinExistence type="inferred from homology"/>
<comment type="subcellular location">
    <subcellularLocation>
        <location evidence="1">Cell inner membrane</location>
        <topology evidence="1">Single-pass membrane protein</topology>
        <orientation evidence="1">Periplasmic side</orientation>
    </subcellularLocation>
</comment>
<accession>A0A1W6MWM0</accession>
<evidence type="ECO:0000256" key="2">
    <source>
        <dbReference type="ARBA" id="ARBA00006555"/>
    </source>
</evidence>
<dbReference type="GO" id="GO:0031992">
    <property type="term" value="F:energy transducer activity"/>
    <property type="evidence" value="ECO:0007669"/>
    <property type="project" value="TreeGrafter"/>
</dbReference>
<dbReference type="InterPro" id="IPR006260">
    <property type="entry name" value="TonB/TolA_C"/>
</dbReference>
<dbReference type="Pfam" id="PF03544">
    <property type="entry name" value="TonB_C"/>
    <property type="match status" value="1"/>
</dbReference>
<evidence type="ECO:0000313" key="14">
    <source>
        <dbReference type="Proteomes" id="UP000193978"/>
    </source>
</evidence>
<protein>
    <recommendedName>
        <fullName evidence="12">TonB C-terminal domain-containing protein</fullName>
    </recommendedName>
</protein>
<evidence type="ECO:0000256" key="11">
    <source>
        <dbReference type="SAM" id="SignalP"/>
    </source>
</evidence>
<evidence type="ECO:0000256" key="10">
    <source>
        <dbReference type="SAM" id="MobiDB-lite"/>
    </source>
</evidence>
<organism evidence="13 14">
    <name type="scientific">Methylocystis bryophila</name>
    <dbReference type="NCBI Taxonomy" id="655015"/>
    <lineage>
        <taxon>Bacteria</taxon>
        <taxon>Pseudomonadati</taxon>
        <taxon>Pseudomonadota</taxon>
        <taxon>Alphaproteobacteria</taxon>
        <taxon>Hyphomicrobiales</taxon>
        <taxon>Methylocystaceae</taxon>
        <taxon>Methylocystis</taxon>
    </lineage>
</organism>
<dbReference type="GO" id="GO:0055085">
    <property type="term" value="P:transmembrane transport"/>
    <property type="evidence" value="ECO:0007669"/>
    <property type="project" value="InterPro"/>
</dbReference>
<keyword evidence="14" id="KW-1185">Reference proteome</keyword>
<keyword evidence="7" id="KW-0653">Protein transport</keyword>
<feature type="region of interest" description="Disordered" evidence="10">
    <location>
        <begin position="90"/>
        <end position="130"/>
    </location>
</feature>